<gene>
    <name evidence="2" type="ORF">ETD96_00605</name>
</gene>
<dbReference type="EMBL" id="VCKZ01000002">
    <property type="protein sequence ID" value="TMR42373.1"/>
    <property type="molecule type" value="Genomic_DNA"/>
</dbReference>
<evidence type="ECO:0000256" key="1">
    <source>
        <dbReference type="SAM" id="MobiDB-lite"/>
    </source>
</evidence>
<proteinExistence type="predicted"/>
<organism evidence="2 3">
    <name type="scientific">Actinomadura geliboluensis</name>
    <dbReference type="NCBI Taxonomy" id="882440"/>
    <lineage>
        <taxon>Bacteria</taxon>
        <taxon>Bacillati</taxon>
        <taxon>Actinomycetota</taxon>
        <taxon>Actinomycetes</taxon>
        <taxon>Streptosporangiales</taxon>
        <taxon>Thermomonosporaceae</taxon>
        <taxon>Actinomadura</taxon>
    </lineage>
</organism>
<dbReference type="Proteomes" id="UP000305238">
    <property type="component" value="Unassembled WGS sequence"/>
</dbReference>
<feature type="region of interest" description="Disordered" evidence="1">
    <location>
        <begin position="40"/>
        <end position="63"/>
    </location>
</feature>
<protein>
    <submittedName>
        <fullName evidence="2">Uncharacterized protein</fullName>
    </submittedName>
</protein>
<keyword evidence="3" id="KW-1185">Reference proteome</keyword>
<sequence length="63" mass="6683">MLAVAVLMLVTHLPVFDPGGVAALNRHGGYVSAGAATGGYRRLWTDPEPWGSPGARRRSRLVP</sequence>
<name>A0A5S4HAW8_9ACTN</name>
<comment type="caution">
    <text evidence="2">The sequence shown here is derived from an EMBL/GenBank/DDBJ whole genome shotgun (WGS) entry which is preliminary data.</text>
</comment>
<accession>A0A5S4HAW8</accession>
<evidence type="ECO:0000313" key="3">
    <source>
        <dbReference type="Proteomes" id="UP000305238"/>
    </source>
</evidence>
<dbReference type="AlphaFoldDB" id="A0A5S4HAW8"/>
<evidence type="ECO:0000313" key="2">
    <source>
        <dbReference type="EMBL" id="TMR42373.1"/>
    </source>
</evidence>
<dbReference type="RefSeq" id="WP_138632274.1">
    <property type="nucleotide sequence ID" value="NZ_JASWDG010000005.1"/>
</dbReference>
<reference evidence="2 3" key="1">
    <citation type="submission" date="2019-05" db="EMBL/GenBank/DDBJ databases">
        <title>Draft genome sequence of Actinomadura geliboluensis A8036.</title>
        <authorList>
            <person name="Saricaoglu S."/>
            <person name="Isik K."/>
        </authorList>
    </citation>
    <scope>NUCLEOTIDE SEQUENCE [LARGE SCALE GENOMIC DNA]</scope>
    <source>
        <strain evidence="2 3">A8036</strain>
    </source>
</reference>